<dbReference type="Proteomes" id="UP000092154">
    <property type="component" value="Unassembled WGS sequence"/>
</dbReference>
<dbReference type="AlphaFoldDB" id="A0A1B7N9Q7"/>
<evidence type="ECO:0000313" key="3">
    <source>
        <dbReference type="EMBL" id="OAX41593.1"/>
    </source>
</evidence>
<evidence type="ECO:0000259" key="2">
    <source>
        <dbReference type="Pfam" id="PF20684"/>
    </source>
</evidence>
<feature type="domain" description="Rhodopsin" evidence="2">
    <location>
        <begin position="2"/>
        <end position="119"/>
    </location>
</feature>
<feature type="transmembrane region" description="Helical" evidence="1">
    <location>
        <begin position="63"/>
        <end position="81"/>
    </location>
</feature>
<keyword evidence="1" id="KW-0812">Transmembrane</keyword>
<gene>
    <name evidence="3" type="ORF">K503DRAFT_735296</name>
</gene>
<protein>
    <recommendedName>
        <fullName evidence="2">Rhodopsin domain-containing protein</fullName>
    </recommendedName>
</protein>
<dbReference type="EMBL" id="KV448176">
    <property type="protein sequence ID" value="OAX41593.1"/>
    <property type="molecule type" value="Genomic_DNA"/>
</dbReference>
<evidence type="ECO:0000256" key="1">
    <source>
        <dbReference type="SAM" id="Phobius"/>
    </source>
</evidence>
<proteinExistence type="predicted"/>
<dbReference type="InterPro" id="IPR049326">
    <property type="entry name" value="Rhodopsin_dom_fungi"/>
</dbReference>
<keyword evidence="1" id="KW-1133">Transmembrane helix</keyword>
<feature type="transmembrane region" description="Helical" evidence="1">
    <location>
        <begin position="20"/>
        <end position="42"/>
    </location>
</feature>
<organism evidence="3 4">
    <name type="scientific">Rhizopogon vinicolor AM-OR11-026</name>
    <dbReference type="NCBI Taxonomy" id="1314800"/>
    <lineage>
        <taxon>Eukaryota</taxon>
        <taxon>Fungi</taxon>
        <taxon>Dikarya</taxon>
        <taxon>Basidiomycota</taxon>
        <taxon>Agaricomycotina</taxon>
        <taxon>Agaricomycetes</taxon>
        <taxon>Agaricomycetidae</taxon>
        <taxon>Boletales</taxon>
        <taxon>Suillineae</taxon>
        <taxon>Rhizopogonaceae</taxon>
        <taxon>Rhizopogon</taxon>
    </lineage>
</organism>
<evidence type="ECO:0000313" key="4">
    <source>
        <dbReference type="Proteomes" id="UP000092154"/>
    </source>
</evidence>
<dbReference type="InParanoid" id="A0A1B7N9Q7"/>
<name>A0A1B7N9Q7_9AGAM</name>
<feature type="transmembrane region" description="Helical" evidence="1">
    <location>
        <begin position="101"/>
        <end position="119"/>
    </location>
</feature>
<accession>A0A1B7N9Q7</accession>
<keyword evidence="1" id="KW-0472">Membrane</keyword>
<dbReference type="Pfam" id="PF20684">
    <property type="entry name" value="Fung_rhodopsin"/>
    <property type="match status" value="1"/>
</dbReference>
<reference evidence="3 4" key="1">
    <citation type="submission" date="2016-06" db="EMBL/GenBank/DDBJ databases">
        <title>Comparative genomics of the ectomycorrhizal sister species Rhizopogon vinicolor and Rhizopogon vesiculosus (Basidiomycota: Boletales) reveals a divergence of the mating type B locus.</title>
        <authorList>
            <consortium name="DOE Joint Genome Institute"/>
            <person name="Mujic A.B."/>
            <person name="Kuo A."/>
            <person name="Tritt A."/>
            <person name="Lipzen A."/>
            <person name="Chen C."/>
            <person name="Johnson J."/>
            <person name="Sharma A."/>
            <person name="Barry K."/>
            <person name="Grigoriev I.V."/>
            <person name="Spatafora J.W."/>
        </authorList>
    </citation>
    <scope>NUCLEOTIDE SEQUENCE [LARGE SCALE GENOMIC DNA]</scope>
    <source>
        <strain evidence="3 4">AM-OR11-026</strain>
    </source>
</reference>
<dbReference type="STRING" id="1314800.A0A1B7N9Q7"/>
<dbReference type="OrthoDB" id="3229610at2759"/>
<keyword evidence="4" id="KW-1185">Reference proteome</keyword>
<sequence length="122" mass="14224">MLRLGYRVRKRMFWVEDMWAIVALMCGVVIESCCTCNISYVSRMPKASLTPAWIYAYTDGQSSIIYFWAYSLTFPSTVWAVRPSILFSLARIFWSTKPLRFMTYIIALVFLVFYSALIIQKA</sequence>